<dbReference type="EMBL" id="BMAO01030965">
    <property type="protein sequence ID" value="GFQ71427.1"/>
    <property type="molecule type" value="Genomic_DNA"/>
</dbReference>
<evidence type="ECO:0000256" key="1">
    <source>
        <dbReference type="SAM" id="MobiDB-lite"/>
    </source>
</evidence>
<reference evidence="2" key="1">
    <citation type="submission" date="2020-07" db="EMBL/GenBank/DDBJ databases">
        <title>Multicomponent nature underlies the extraordinary mechanical properties of spider dragline silk.</title>
        <authorList>
            <person name="Kono N."/>
            <person name="Nakamura H."/>
            <person name="Mori M."/>
            <person name="Yoshida Y."/>
            <person name="Ohtoshi R."/>
            <person name="Malay A.D."/>
            <person name="Moran D.A.P."/>
            <person name="Tomita M."/>
            <person name="Numata K."/>
            <person name="Arakawa K."/>
        </authorList>
    </citation>
    <scope>NUCLEOTIDE SEQUENCE</scope>
</reference>
<evidence type="ECO:0000313" key="2">
    <source>
        <dbReference type="EMBL" id="GFQ71427.1"/>
    </source>
</evidence>
<dbReference type="AlphaFoldDB" id="A0A8X6F6H5"/>
<proteinExistence type="predicted"/>
<keyword evidence="3" id="KW-1185">Reference proteome</keyword>
<organism evidence="2 3">
    <name type="scientific">Trichonephila clavata</name>
    <name type="common">Joro spider</name>
    <name type="synonym">Nephila clavata</name>
    <dbReference type="NCBI Taxonomy" id="2740835"/>
    <lineage>
        <taxon>Eukaryota</taxon>
        <taxon>Metazoa</taxon>
        <taxon>Ecdysozoa</taxon>
        <taxon>Arthropoda</taxon>
        <taxon>Chelicerata</taxon>
        <taxon>Arachnida</taxon>
        <taxon>Araneae</taxon>
        <taxon>Araneomorphae</taxon>
        <taxon>Entelegynae</taxon>
        <taxon>Araneoidea</taxon>
        <taxon>Nephilidae</taxon>
        <taxon>Trichonephila</taxon>
    </lineage>
</organism>
<dbReference type="Proteomes" id="UP000887116">
    <property type="component" value="Unassembled WGS sequence"/>
</dbReference>
<comment type="caution">
    <text evidence="2">The sequence shown here is derived from an EMBL/GenBank/DDBJ whole genome shotgun (WGS) entry which is preliminary data.</text>
</comment>
<sequence length="119" mass="13430">RQAIVPTTTHSKQKSSRGMQQPDDRTSSCSASSLMTDLLHWFTGSFSNLTPQGQALADDWRHTRSIIPFSFFSPPLNFIGAIGLCSCQNQDTYWFLSKMISFCGGIRVRIFVYDRIKMG</sequence>
<gene>
    <name evidence="2" type="ORF">TNCT_541191</name>
</gene>
<evidence type="ECO:0000313" key="3">
    <source>
        <dbReference type="Proteomes" id="UP000887116"/>
    </source>
</evidence>
<protein>
    <submittedName>
        <fullName evidence="2">Uncharacterized protein</fullName>
    </submittedName>
</protein>
<feature type="region of interest" description="Disordered" evidence="1">
    <location>
        <begin position="1"/>
        <end position="30"/>
    </location>
</feature>
<accession>A0A8X6F6H5</accession>
<feature type="non-terminal residue" evidence="2">
    <location>
        <position position="1"/>
    </location>
</feature>
<name>A0A8X6F6H5_TRICU</name>
<feature type="compositionally biased region" description="Polar residues" evidence="1">
    <location>
        <begin position="1"/>
        <end position="10"/>
    </location>
</feature>